<reference evidence="2" key="1">
    <citation type="journal article" date="2014" name="Int. J. Syst. Evol. Microbiol.">
        <title>Complete genome sequence of Corynebacterium casei LMG S-19264T (=DSM 44701T), isolated from a smear-ripened cheese.</title>
        <authorList>
            <consortium name="US DOE Joint Genome Institute (JGI-PGF)"/>
            <person name="Walter F."/>
            <person name="Albersmeier A."/>
            <person name="Kalinowski J."/>
            <person name="Ruckert C."/>
        </authorList>
    </citation>
    <scope>NUCLEOTIDE SEQUENCE</scope>
    <source>
        <strain evidence="2">CGMCC 1.15320</strain>
    </source>
</reference>
<gene>
    <name evidence="2" type="ORF">GCM10011385_17600</name>
</gene>
<dbReference type="RefSeq" id="WP_244630297.1">
    <property type="nucleotide sequence ID" value="NZ_BMIF01000004.1"/>
</dbReference>
<comment type="caution">
    <text evidence="2">The sequence shown here is derived from an EMBL/GenBank/DDBJ whole genome shotgun (WGS) entry which is preliminary data.</text>
</comment>
<evidence type="ECO:0000256" key="1">
    <source>
        <dbReference type="SAM" id="MobiDB-lite"/>
    </source>
</evidence>
<accession>A0A916RRE5</accession>
<dbReference type="EMBL" id="BMIF01000004">
    <property type="protein sequence ID" value="GGA64236.1"/>
    <property type="molecule type" value="Genomic_DNA"/>
</dbReference>
<protein>
    <recommendedName>
        <fullName evidence="4">Outer membrane beta-barrel protein</fullName>
    </recommendedName>
</protein>
<dbReference type="InterPro" id="IPR018759">
    <property type="entry name" value="BBP2_2"/>
</dbReference>
<evidence type="ECO:0000313" key="2">
    <source>
        <dbReference type="EMBL" id="GGA64236.1"/>
    </source>
</evidence>
<sequence length="504" mass="53722">MLCLLAVAGALPAAEYALAEELELRGTIAGSLIGHGDPKLIDLIDTGAIEDPSYEPVSSADLPARPDSGSMLGSGITVSASEKGATPPSLSTSPLSERTNLRVGTVSDPARRLNQRIQPLQGAKLRRDENPYAPMGIRAGTITLFPTLESGITATTNGTSSPGGDSAVLSETRLELRGNSDWSRHRLEFGGNLDYQNALSGDVEPELRGGADASLRLDINHSLAATASLGYAAERESLNSPLAVAGVDRQPLKHQLTAALALERGLGPLRLTVAGEVLRETYDAARLSDGTEISQSDRDSTLALARLRVGYEVSPAFLPFVEVEAGRRIYDEDLDSAGYDRSAKRFGARAGVVTDIAEKLAGEVSIGWISEDFDDSRLRRLSGLALAASLQWSPIRGTNVFLDASTTVEGGSGADSGSILHAAALRVERQLRSNLTGDLRVGAEWRDFDAGGHDLTLRGQASLTWWLNRYAALVARLGHEKRSSSDPSREYDATSVYVGMKFQR</sequence>
<feature type="region of interest" description="Disordered" evidence="1">
    <location>
        <begin position="52"/>
        <end position="97"/>
    </location>
</feature>
<feature type="compositionally biased region" description="Low complexity" evidence="1">
    <location>
        <begin position="86"/>
        <end position="96"/>
    </location>
</feature>
<proteinExistence type="predicted"/>
<organism evidence="2 3">
    <name type="scientific">Nitratireductor aestuarii</name>
    <dbReference type="NCBI Taxonomy" id="1735103"/>
    <lineage>
        <taxon>Bacteria</taxon>
        <taxon>Pseudomonadati</taxon>
        <taxon>Pseudomonadota</taxon>
        <taxon>Alphaproteobacteria</taxon>
        <taxon>Hyphomicrobiales</taxon>
        <taxon>Phyllobacteriaceae</taxon>
        <taxon>Nitratireductor</taxon>
    </lineage>
</organism>
<name>A0A916RRE5_9HYPH</name>
<dbReference type="Pfam" id="PF10082">
    <property type="entry name" value="BBP2_2"/>
    <property type="match status" value="1"/>
</dbReference>
<evidence type="ECO:0000313" key="3">
    <source>
        <dbReference type="Proteomes" id="UP000636264"/>
    </source>
</evidence>
<keyword evidence="3" id="KW-1185">Reference proteome</keyword>
<dbReference type="Proteomes" id="UP000636264">
    <property type="component" value="Unassembled WGS sequence"/>
</dbReference>
<dbReference type="AlphaFoldDB" id="A0A916RRE5"/>
<reference evidence="2" key="2">
    <citation type="submission" date="2020-09" db="EMBL/GenBank/DDBJ databases">
        <authorList>
            <person name="Sun Q."/>
            <person name="Zhou Y."/>
        </authorList>
    </citation>
    <scope>NUCLEOTIDE SEQUENCE</scope>
    <source>
        <strain evidence="2">CGMCC 1.15320</strain>
    </source>
</reference>
<evidence type="ECO:0008006" key="4">
    <source>
        <dbReference type="Google" id="ProtNLM"/>
    </source>
</evidence>